<evidence type="ECO:0000313" key="2">
    <source>
        <dbReference type="EMBL" id="CAG7837318.1"/>
    </source>
</evidence>
<gene>
    <name evidence="2" type="ORF">AFUS01_LOCUS46450</name>
</gene>
<protein>
    <submittedName>
        <fullName evidence="2">Uncharacterized protein</fullName>
    </submittedName>
</protein>
<dbReference type="PROSITE" id="PS51257">
    <property type="entry name" value="PROKAR_LIPOPROTEIN"/>
    <property type="match status" value="1"/>
</dbReference>
<feature type="chain" id="PRO_5035218807" evidence="1">
    <location>
        <begin position="26"/>
        <end position="155"/>
    </location>
</feature>
<evidence type="ECO:0000256" key="1">
    <source>
        <dbReference type="SAM" id="SignalP"/>
    </source>
</evidence>
<dbReference type="EMBL" id="CAJVCH010571368">
    <property type="protein sequence ID" value="CAG7837318.1"/>
    <property type="molecule type" value="Genomic_DNA"/>
</dbReference>
<reference evidence="2" key="1">
    <citation type="submission" date="2021-06" db="EMBL/GenBank/DDBJ databases">
        <authorList>
            <person name="Hodson N. C."/>
            <person name="Mongue J. A."/>
            <person name="Jaron S. K."/>
        </authorList>
    </citation>
    <scope>NUCLEOTIDE SEQUENCE</scope>
</reference>
<keyword evidence="3" id="KW-1185">Reference proteome</keyword>
<organism evidence="2 3">
    <name type="scientific">Allacma fusca</name>
    <dbReference type="NCBI Taxonomy" id="39272"/>
    <lineage>
        <taxon>Eukaryota</taxon>
        <taxon>Metazoa</taxon>
        <taxon>Ecdysozoa</taxon>
        <taxon>Arthropoda</taxon>
        <taxon>Hexapoda</taxon>
        <taxon>Collembola</taxon>
        <taxon>Symphypleona</taxon>
        <taxon>Sminthuridae</taxon>
        <taxon>Allacma</taxon>
    </lineage>
</organism>
<sequence>MSWRHKFSGILLIFTSCLLDSFTTSFPIWTSFLEPDPDPEYGPFFQGDIIDNPWDRNGIPGQRYRWPKGIFKYHVSDDYSFVEMEHIYTAVLILVTETCLVDEELLISEETDFTTNSVEQIGMITLPLTSRTSGRIINGILTKYLRTPMKLRMTT</sequence>
<proteinExistence type="predicted"/>
<evidence type="ECO:0000313" key="3">
    <source>
        <dbReference type="Proteomes" id="UP000708208"/>
    </source>
</evidence>
<keyword evidence="1" id="KW-0732">Signal</keyword>
<dbReference type="AlphaFoldDB" id="A0A8J2LKI2"/>
<comment type="caution">
    <text evidence="2">The sequence shown here is derived from an EMBL/GenBank/DDBJ whole genome shotgun (WGS) entry which is preliminary data.</text>
</comment>
<dbReference type="Proteomes" id="UP000708208">
    <property type="component" value="Unassembled WGS sequence"/>
</dbReference>
<accession>A0A8J2LKI2</accession>
<name>A0A8J2LKI2_9HEXA</name>
<feature type="signal peptide" evidence="1">
    <location>
        <begin position="1"/>
        <end position="25"/>
    </location>
</feature>